<dbReference type="EMBL" id="QTSX02005843">
    <property type="protein sequence ID" value="KAJ9056951.1"/>
    <property type="molecule type" value="Genomic_DNA"/>
</dbReference>
<organism evidence="1 2">
    <name type="scientific">Entomophthora muscae</name>
    <dbReference type="NCBI Taxonomy" id="34485"/>
    <lineage>
        <taxon>Eukaryota</taxon>
        <taxon>Fungi</taxon>
        <taxon>Fungi incertae sedis</taxon>
        <taxon>Zoopagomycota</taxon>
        <taxon>Entomophthoromycotina</taxon>
        <taxon>Entomophthoromycetes</taxon>
        <taxon>Entomophthorales</taxon>
        <taxon>Entomophthoraceae</taxon>
        <taxon>Entomophthora</taxon>
    </lineage>
</organism>
<evidence type="ECO:0000313" key="1">
    <source>
        <dbReference type="EMBL" id="KAJ9056951.1"/>
    </source>
</evidence>
<sequence>MDLWALGCLIYELYSRKPVIGHQTSEEEALEKLASNSLELSDLDSIPAEATQAIQALLQLRGEERQSAAHILELPLLARCPSHLSLLATLPQPLPPRFQSGDLDHKSAGATVALRRQVVATSEIQVPRLIIVLPSSKACRTWTNPETWDGDTFNVHFLCEGAPGMHFTDAKALTLSDPKIFFSQAGLLVAVTSQLCSLYMSPEFLGDLDTFAANSLMSYGAAPDAYFNDLAKVLEKYCSAYGSEPAIRDAARALQLSRPQSNEQPSLDAWITQWTSLARDALTSTRHIALQEVRLLIQGGYESPDPGLIDFTGLVYSRQLPPLSPGAPSIPQPRWHAWLCSAHAQQPSLPQA</sequence>
<evidence type="ECO:0000313" key="2">
    <source>
        <dbReference type="Proteomes" id="UP001165960"/>
    </source>
</evidence>
<name>A0ACC2S3S6_9FUNG</name>
<reference evidence="1" key="1">
    <citation type="submission" date="2022-04" db="EMBL/GenBank/DDBJ databases">
        <title>Genome of the entomopathogenic fungus Entomophthora muscae.</title>
        <authorList>
            <person name="Elya C."/>
            <person name="Lovett B.R."/>
            <person name="Lee E."/>
            <person name="Macias A.M."/>
            <person name="Hajek A.E."/>
            <person name="De Bivort B.L."/>
            <person name="Kasson M.T."/>
            <person name="De Fine Licht H.H."/>
            <person name="Stajich J.E."/>
        </authorList>
    </citation>
    <scope>NUCLEOTIDE SEQUENCE</scope>
    <source>
        <strain evidence="1">Berkeley</strain>
    </source>
</reference>
<dbReference type="Proteomes" id="UP001165960">
    <property type="component" value="Unassembled WGS sequence"/>
</dbReference>
<protein>
    <submittedName>
        <fullName evidence="1">Uncharacterized protein</fullName>
    </submittedName>
</protein>
<accession>A0ACC2S3S6</accession>
<proteinExistence type="predicted"/>
<gene>
    <name evidence="1" type="ORF">DSO57_1027146</name>
</gene>
<keyword evidence="2" id="KW-1185">Reference proteome</keyword>
<comment type="caution">
    <text evidence="1">The sequence shown here is derived from an EMBL/GenBank/DDBJ whole genome shotgun (WGS) entry which is preliminary data.</text>
</comment>